<reference evidence="3" key="1">
    <citation type="submission" date="2022-11" db="UniProtKB">
        <authorList>
            <consortium name="WormBaseParasite"/>
        </authorList>
    </citation>
    <scope>IDENTIFICATION</scope>
</reference>
<sequence length="84" mass="9887">MALVKMRSGRKFVLLTVSAILFTIATVTIYPAYYAEYYRKRQKETRGNLTPEEIAASSIQRPWRDPFAKWKRSLHDIAYKKSEE</sequence>
<evidence type="ECO:0000313" key="2">
    <source>
        <dbReference type="Proteomes" id="UP000887540"/>
    </source>
</evidence>
<keyword evidence="1" id="KW-0812">Transmembrane</keyword>
<protein>
    <submittedName>
        <fullName evidence="3">Uncharacterized protein</fullName>
    </submittedName>
</protein>
<organism evidence="2 3">
    <name type="scientific">Acrobeloides nanus</name>
    <dbReference type="NCBI Taxonomy" id="290746"/>
    <lineage>
        <taxon>Eukaryota</taxon>
        <taxon>Metazoa</taxon>
        <taxon>Ecdysozoa</taxon>
        <taxon>Nematoda</taxon>
        <taxon>Chromadorea</taxon>
        <taxon>Rhabditida</taxon>
        <taxon>Tylenchina</taxon>
        <taxon>Cephalobomorpha</taxon>
        <taxon>Cephaloboidea</taxon>
        <taxon>Cephalobidae</taxon>
        <taxon>Acrobeloides</taxon>
    </lineage>
</organism>
<proteinExistence type="predicted"/>
<dbReference type="Proteomes" id="UP000887540">
    <property type="component" value="Unplaced"/>
</dbReference>
<keyword evidence="1" id="KW-0472">Membrane</keyword>
<dbReference type="WBParaSite" id="ACRNAN_Path_756.g2859.t1">
    <property type="protein sequence ID" value="ACRNAN_Path_756.g2859.t1"/>
    <property type="gene ID" value="ACRNAN_Path_756.g2859"/>
</dbReference>
<name>A0A914CB92_9BILA</name>
<accession>A0A914CB92</accession>
<evidence type="ECO:0000256" key="1">
    <source>
        <dbReference type="SAM" id="Phobius"/>
    </source>
</evidence>
<dbReference type="AlphaFoldDB" id="A0A914CB92"/>
<keyword evidence="1" id="KW-1133">Transmembrane helix</keyword>
<evidence type="ECO:0000313" key="3">
    <source>
        <dbReference type="WBParaSite" id="ACRNAN_Path_756.g2859.t1"/>
    </source>
</evidence>
<keyword evidence="2" id="KW-1185">Reference proteome</keyword>
<feature type="transmembrane region" description="Helical" evidence="1">
    <location>
        <begin position="12"/>
        <end position="33"/>
    </location>
</feature>